<dbReference type="EMBL" id="CP047491">
    <property type="protein sequence ID" value="QHQ40411.1"/>
    <property type="molecule type" value="Genomic_DNA"/>
</dbReference>
<dbReference type="RefSeq" id="WP_161859707.1">
    <property type="nucleotide sequence ID" value="NZ_CP047491.1"/>
</dbReference>
<evidence type="ECO:0000313" key="3">
    <source>
        <dbReference type="Proteomes" id="UP000464675"/>
    </source>
</evidence>
<protein>
    <submittedName>
        <fullName evidence="2">DUF2164 family protein</fullName>
    </submittedName>
    <submittedName>
        <fullName evidence="1">Uncharacterized protein (DUF2164 family)</fullName>
    </submittedName>
</protein>
<dbReference type="InterPro" id="IPR018680">
    <property type="entry name" value="DUF2164"/>
</dbReference>
<evidence type="ECO:0000313" key="2">
    <source>
        <dbReference type="EMBL" id="QHQ40411.1"/>
    </source>
</evidence>
<dbReference type="Proteomes" id="UP000563601">
    <property type="component" value="Unassembled WGS sequence"/>
</dbReference>
<proteinExistence type="predicted"/>
<evidence type="ECO:0000313" key="4">
    <source>
        <dbReference type="Proteomes" id="UP000563601"/>
    </source>
</evidence>
<organism evidence="1 4">
    <name type="scientific">Microbulbifer hydrolyticus</name>
    <dbReference type="NCBI Taxonomy" id="48074"/>
    <lineage>
        <taxon>Bacteria</taxon>
        <taxon>Pseudomonadati</taxon>
        <taxon>Pseudomonadota</taxon>
        <taxon>Gammaproteobacteria</taxon>
        <taxon>Cellvibrionales</taxon>
        <taxon>Microbulbiferaceae</taxon>
        <taxon>Microbulbifer</taxon>
    </lineage>
</organism>
<gene>
    <name evidence="2" type="ORF">GTQ55_16475</name>
    <name evidence="1" type="ORF">HNQ53_003297</name>
</gene>
<evidence type="ECO:0000313" key="1">
    <source>
        <dbReference type="EMBL" id="MBB5213051.1"/>
    </source>
</evidence>
<reference evidence="2 3" key="1">
    <citation type="submission" date="2020-01" db="EMBL/GenBank/DDBJ databases">
        <title>The possibility of degradation of plastic by Microbulbifer hydrolyticus IRE-31.</title>
        <authorList>
            <person name="Liu L."/>
        </authorList>
    </citation>
    <scope>NUCLEOTIDE SEQUENCE [LARGE SCALE GENOMIC DNA]</scope>
    <source>
        <strain evidence="2 3">IRE-31</strain>
    </source>
</reference>
<dbReference type="EMBL" id="JACHHR010000005">
    <property type="protein sequence ID" value="MBB5213051.1"/>
    <property type="molecule type" value="Genomic_DNA"/>
</dbReference>
<dbReference type="Proteomes" id="UP000464675">
    <property type="component" value="Chromosome"/>
</dbReference>
<keyword evidence="3" id="KW-1185">Reference proteome</keyword>
<sequence length="81" mass="9597">MQDIELSRDQIERTVEKIKSYFEEELQQDIGGFEAEFLLDFFAREIGPTFYNRGLLDAQQVFTQKAEELSYTIQELEQPEL</sequence>
<accession>A0A6P1TEY5</accession>
<dbReference type="AlphaFoldDB" id="A0A6P1TEY5"/>
<reference evidence="1 4" key="2">
    <citation type="submission" date="2020-08" db="EMBL/GenBank/DDBJ databases">
        <title>Genomic Encyclopedia of Type Strains, Phase IV (KMG-IV): sequencing the most valuable type-strain genomes for metagenomic binning, comparative biology and taxonomic classification.</title>
        <authorList>
            <person name="Goeker M."/>
        </authorList>
    </citation>
    <scope>NUCLEOTIDE SEQUENCE [LARGE SCALE GENOMIC DNA]</scope>
    <source>
        <strain evidence="1 4">DSM 11525</strain>
    </source>
</reference>
<name>A0A6P1TEY5_9GAMM</name>
<dbReference type="Pfam" id="PF09932">
    <property type="entry name" value="DUF2164"/>
    <property type="match status" value="1"/>
</dbReference>
<dbReference type="OrthoDB" id="6629495at2"/>